<feature type="compositionally biased region" description="Basic and acidic residues" evidence="2">
    <location>
        <begin position="88"/>
        <end position="103"/>
    </location>
</feature>
<feature type="region of interest" description="Disordered" evidence="2">
    <location>
        <begin position="88"/>
        <end position="111"/>
    </location>
</feature>
<evidence type="ECO:0000256" key="2">
    <source>
        <dbReference type="SAM" id="MobiDB-lite"/>
    </source>
</evidence>
<dbReference type="Pfam" id="PF10824">
    <property type="entry name" value="T7SS_ESX_EspC"/>
    <property type="match status" value="1"/>
</dbReference>
<proteinExistence type="predicted"/>
<feature type="coiled-coil region" evidence="1">
    <location>
        <begin position="53"/>
        <end position="80"/>
    </location>
</feature>
<protein>
    <recommendedName>
        <fullName evidence="5">ESX-1 secretion-associated protein</fullName>
    </recommendedName>
</protein>
<accession>A0A172UJU1</accession>
<dbReference type="InterPro" id="IPR022536">
    <property type="entry name" value="EspC"/>
</dbReference>
<sequence length="111" mass="12226">MTMSAPLSPLEITAGHIRVLADQQSQAARAVRDARLKAVDVNTRVETTHGTVCDDTAKALKRAEDERKRATNMVQAQSEDLAVKLEHAAEKYDARDAQEKRNVDQQMQPGG</sequence>
<dbReference type="GO" id="GO:0009306">
    <property type="term" value="P:protein secretion"/>
    <property type="evidence" value="ECO:0007669"/>
    <property type="project" value="InterPro"/>
</dbReference>
<dbReference type="STRING" id="1682113.A7U43_08065"/>
<evidence type="ECO:0000256" key="1">
    <source>
        <dbReference type="SAM" id="Coils"/>
    </source>
</evidence>
<dbReference type="KEGG" id="madi:A7U43_08065"/>
<keyword evidence="4" id="KW-1185">Reference proteome</keyword>
<evidence type="ECO:0000313" key="4">
    <source>
        <dbReference type="Proteomes" id="UP000077143"/>
    </source>
</evidence>
<reference evidence="3 4" key="1">
    <citation type="submission" date="2016-05" db="EMBL/GenBank/DDBJ databases">
        <title>Complete genome sequence of a phthalic acid esters degrading Mycobacterium sp. YC-RL4.</title>
        <authorList>
            <person name="Ren L."/>
            <person name="Fan S."/>
            <person name="Ruth N."/>
            <person name="Jia Y."/>
            <person name="Wang J."/>
            <person name="Qiao C."/>
        </authorList>
    </citation>
    <scope>NUCLEOTIDE SEQUENCE [LARGE SCALE GENOMIC DNA]</scope>
    <source>
        <strain evidence="3 4">YC-RL4</strain>
    </source>
</reference>
<dbReference type="EMBL" id="CP015596">
    <property type="protein sequence ID" value="ANE79285.1"/>
    <property type="molecule type" value="Genomic_DNA"/>
</dbReference>
<evidence type="ECO:0008006" key="5">
    <source>
        <dbReference type="Google" id="ProtNLM"/>
    </source>
</evidence>
<evidence type="ECO:0000313" key="3">
    <source>
        <dbReference type="EMBL" id="ANE79285.1"/>
    </source>
</evidence>
<name>A0A172UJU1_9MYCO</name>
<organism evidence="3 4">
    <name type="scientific">Mycobacterium adipatum</name>
    <dbReference type="NCBI Taxonomy" id="1682113"/>
    <lineage>
        <taxon>Bacteria</taxon>
        <taxon>Bacillati</taxon>
        <taxon>Actinomycetota</taxon>
        <taxon>Actinomycetes</taxon>
        <taxon>Mycobacteriales</taxon>
        <taxon>Mycobacteriaceae</taxon>
        <taxon>Mycobacterium</taxon>
    </lineage>
</organism>
<dbReference type="Proteomes" id="UP000077143">
    <property type="component" value="Chromosome"/>
</dbReference>
<keyword evidence="1" id="KW-0175">Coiled coil</keyword>
<dbReference type="OrthoDB" id="4730766at2"/>
<gene>
    <name evidence="3" type="ORF">A7U43_08065</name>
</gene>
<dbReference type="AlphaFoldDB" id="A0A172UJU1"/>